<dbReference type="EMBL" id="QZKI01000022">
    <property type="protein sequence ID" value="RJP73937.1"/>
    <property type="molecule type" value="Genomic_DNA"/>
</dbReference>
<gene>
    <name evidence="2" type="ORF">C4532_03700</name>
</gene>
<evidence type="ECO:0000256" key="1">
    <source>
        <dbReference type="SAM" id="MobiDB-lite"/>
    </source>
</evidence>
<accession>A0A419F6B5</accession>
<name>A0A419F6B5_9BACT</name>
<dbReference type="Proteomes" id="UP000285961">
    <property type="component" value="Unassembled WGS sequence"/>
</dbReference>
<evidence type="ECO:0000313" key="2">
    <source>
        <dbReference type="EMBL" id="RJP73937.1"/>
    </source>
</evidence>
<protein>
    <submittedName>
        <fullName evidence="2">Uncharacterized protein</fullName>
    </submittedName>
</protein>
<comment type="caution">
    <text evidence="2">The sequence shown here is derived from an EMBL/GenBank/DDBJ whole genome shotgun (WGS) entry which is preliminary data.</text>
</comment>
<feature type="region of interest" description="Disordered" evidence="1">
    <location>
        <begin position="198"/>
        <end position="217"/>
    </location>
</feature>
<reference evidence="2 3" key="1">
    <citation type="journal article" date="2017" name="ISME J.">
        <title>Energy and carbon metabolisms in a deep terrestrial subsurface fluid microbial community.</title>
        <authorList>
            <person name="Momper L."/>
            <person name="Jungbluth S.P."/>
            <person name="Lee M.D."/>
            <person name="Amend J.P."/>
        </authorList>
    </citation>
    <scope>NUCLEOTIDE SEQUENCE [LARGE SCALE GENOMIC DNA]</scope>
    <source>
        <strain evidence="2">SURF_17</strain>
    </source>
</reference>
<dbReference type="InterPro" id="IPR016181">
    <property type="entry name" value="Acyl_CoA_acyltransferase"/>
</dbReference>
<dbReference type="AlphaFoldDB" id="A0A419F6B5"/>
<sequence>MNTTCCRKEITLTEQEKEVFSRHLKQQELSDNVWDLFGEWIARSTSRVSFFYLKVYRDDELIGLGLFVRTRPFDLRTSYSALRNNRFLRQLAGSLSVLANNCVYLSFRNLITSNLTRPFFYQEPAMANDIMKAFLAYLKNEKEADMVIVVDTSIHDDIYQTEGFLKYPSSSEAWLDATRYKDISEYLAEHRSLKKNLARRRKDVTSEVQQGPVSDPDRKQMKSCVECSVENSRVNTPCQKFFEDNIFETDVFNSHKYVHFLVRVDGTIAGFHTFQVSGSDMGGVLGGFNRDYSQKSFAYERVIVASLDYAIKNNIKRVHYSLIDNYTKLRLIDSVEPCGLYFYSGSPLKRKMFKLTNRFGDIHRLYLLEKQGRKESKQQE</sequence>
<organism evidence="2 3">
    <name type="scientific">Candidatus Abyssobacteria bacterium SURF_17</name>
    <dbReference type="NCBI Taxonomy" id="2093361"/>
    <lineage>
        <taxon>Bacteria</taxon>
        <taxon>Pseudomonadati</taxon>
        <taxon>Candidatus Hydrogenedentota</taxon>
        <taxon>Candidatus Abyssobacteria</taxon>
    </lineage>
</organism>
<proteinExistence type="predicted"/>
<dbReference type="SUPFAM" id="SSF55729">
    <property type="entry name" value="Acyl-CoA N-acyltransferases (Nat)"/>
    <property type="match status" value="1"/>
</dbReference>
<evidence type="ECO:0000313" key="3">
    <source>
        <dbReference type="Proteomes" id="UP000285961"/>
    </source>
</evidence>